<dbReference type="EMBL" id="LR031877">
    <property type="protein sequence ID" value="VDD44707.1"/>
    <property type="molecule type" value="Genomic_DNA"/>
</dbReference>
<evidence type="ECO:0000313" key="1">
    <source>
        <dbReference type="EMBL" id="VDD44707.1"/>
    </source>
</evidence>
<name>A0A3P6EJL8_BRAOL</name>
<sequence>MVRCVLVVGKMVGSCFGIWLKGRSFTVLRLARLFTLFASAPIGTGCVRPRRIVLGYGILRARVLLKI</sequence>
<accession>A0A3P6EJL8</accession>
<reference evidence="1" key="1">
    <citation type="submission" date="2018-11" db="EMBL/GenBank/DDBJ databases">
        <authorList>
            <consortium name="Genoscope - CEA"/>
            <person name="William W."/>
        </authorList>
    </citation>
    <scope>NUCLEOTIDE SEQUENCE</scope>
</reference>
<dbReference type="AlphaFoldDB" id="A0A3P6EJL8"/>
<gene>
    <name evidence="1" type="ORF">BOLC5T32254H</name>
</gene>
<organism evidence="1">
    <name type="scientific">Brassica oleracea</name>
    <name type="common">Wild cabbage</name>
    <dbReference type="NCBI Taxonomy" id="3712"/>
    <lineage>
        <taxon>Eukaryota</taxon>
        <taxon>Viridiplantae</taxon>
        <taxon>Streptophyta</taxon>
        <taxon>Embryophyta</taxon>
        <taxon>Tracheophyta</taxon>
        <taxon>Spermatophyta</taxon>
        <taxon>Magnoliopsida</taxon>
        <taxon>eudicotyledons</taxon>
        <taxon>Gunneridae</taxon>
        <taxon>Pentapetalae</taxon>
        <taxon>rosids</taxon>
        <taxon>malvids</taxon>
        <taxon>Brassicales</taxon>
        <taxon>Brassicaceae</taxon>
        <taxon>Brassiceae</taxon>
        <taxon>Brassica</taxon>
    </lineage>
</organism>
<protein>
    <submittedName>
        <fullName evidence="1">Uncharacterized protein</fullName>
    </submittedName>
</protein>
<proteinExistence type="predicted"/>